<dbReference type="InterPro" id="IPR014966">
    <property type="entry name" value="FRG-dom"/>
</dbReference>
<organism evidence="2 3">
    <name type="scientific">Lujinxingia sediminis</name>
    <dbReference type="NCBI Taxonomy" id="2480984"/>
    <lineage>
        <taxon>Bacteria</taxon>
        <taxon>Deltaproteobacteria</taxon>
        <taxon>Bradymonadales</taxon>
        <taxon>Lujinxingiaceae</taxon>
        <taxon>Lujinxingia</taxon>
    </lineage>
</organism>
<accession>A0ABY0CS20</accession>
<name>A0ABY0CS20_9DELT</name>
<dbReference type="Pfam" id="PF08867">
    <property type="entry name" value="FRG"/>
    <property type="match status" value="1"/>
</dbReference>
<dbReference type="Proteomes" id="UP000282926">
    <property type="component" value="Unassembled WGS sequence"/>
</dbReference>
<evidence type="ECO:0000313" key="3">
    <source>
        <dbReference type="Proteomes" id="UP000282926"/>
    </source>
</evidence>
<dbReference type="EMBL" id="SADD01000007">
    <property type="protein sequence ID" value="RVU43087.1"/>
    <property type="molecule type" value="Genomic_DNA"/>
</dbReference>
<evidence type="ECO:0000259" key="1">
    <source>
        <dbReference type="SMART" id="SM00901"/>
    </source>
</evidence>
<dbReference type="SMART" id="SM00901">
    <property type="entry name" value="FRG"/>
    <property type="match status" value="1"/>
</dbReference>
<feature type="domain" description="FRG" evidence="1">
    <location>
        <begin position="34"/>
        <end position="166"/>
    </location>
</feature>
<comment type="caution">
    <text evidence="2">The sequence shown here is derived from an EMBL/GenBank/DDBJ whole genome shotgun (WGS) entry which is preliminary data.</text>
</comment>
<protein>
    <submittedName>
        <fullName evidence="2">FRG domain-containing protein</fullName>
    </submittedName>
</protein>
<keyword evidence="3" id="KW-1185">Reference proteome</keyword>
<sequence>MNKKIVNKTHYNSARTFFKALQPDCTLWGKDLDHANSWIFRGHKNADWSLLPSALRDEDPKAKSFGMPADTHVNQIKCEMHALWEFSSDCDRSGVEIPGDQSLLRSSESFDKIHKETLKASKKPWPFGHWIELATLGQHHGLPTRLLDWTRSSRVAAYFAAEGILSEFSNCTINPKTIAKLETKNICVWGCSLFIVFSNSDTEGVRLFSAPTHSNKFIHAQEGVFLVPHDVNSQSDTKEWKPEPFEEWLSKRVQDTASPVLHQLTMPAIHSFELLNRLRHDNIDHATLFPGASGAADAAYRTRTLERIRRDLRKLRPDIHWSSVPDLDSAAAPL</sequence>
<evidence type="ECO:0000313" key="2">
    <source>
        <dbReference type="EMBL" id="RVU43087.1"/>
    </source>
</evidence>
<proteinExistence type="predicted"/>
<gene>
    <name evidence="2" type="ORF">EA187_12800</name>
</gene>
<reference evidence="2 3" key="1">
    <citation type="submission" date="2019-01" db="EMBL/GenBank/DDBJ databases">
        <title>Lujinxingia litoralis gen. nov., sp. nov. and Lujinxingia sediminis gen. nov., sp. nov., new members in the order Bradymonadales, isolated from coastal sediment.</title>
        <authorList>
            <person name="Li C.-M."/>
        </authorList>
    </citation>
    <scope>NUCLEOTIDE SEQUENCE [LARGE SCALE GENOMIC DNA]</scope>
    <source>
        <strain evidence="2 3">SEH01</strain>
    </source>
</reference>
<dbReference type="RefSeq" id="WP_115605293.1">
    <property type="nucleotide sequence ID" value="NZ_SADD01000007.1"/>
</dbReference>